<feature type="domain" description="Endoribonuclease YicC-like C-terminal" evidence="7">
    <location>
        <begin position="185"/>
        <end position="301"/>
    </location>
</feature>
<dbReference type="GO" id="GO:0004521">
    <property type="term" value="F:RNA endonuclease activity"/>
    <property type="evidence" value="ECO:0007669"/>
    <property type="project" value="InterPro"/>
</dbReference>
<keyword evidence="2" id="KW-0540">Nuclease</keyword>
<dbReference type="Pfam" id="PF03755">
    <property type="entry name" value="YicC-like_N"/>
    <property type="match status" value="1"/>
</dbReference>
<evidence type="ECO:0000259" key="7">
    <source>
        <dbReference type="Pfam" id="PF08340"/>
    </source>
</evidence>
<dbReference type="PANTHER" id="PTHR30636:SF3">
    <property type="entry name" value="UPF0701 PROTEIN YICC"/>
    <property type="match status" value="1"/>
</dbReference>
<evidence type="ECO:0000256" key="2">
    <source>
        <dbReference type="ARBA" id="ARBA00022722"/>
    </source>
</evidence>
<proteinExistence type="inferred from homology"/>
<comment type="caution">
    <text evidence="8">The sequence shown here is derived from an EMBL/GenBank/DDBJ whole genome shotgun (WGS) entry which is preliminary data.</text>
</comment>
<keyword evidence="3" id="KW-0255">Endonuclease</keyword>
<evidence type="ECO:0000256" key="5">
    <source>
        <dbReference type="ARBA" id="ARBA00035648"/>
    </source>
</evidence>
<keyword evidence="4" id="KW-0378">Hydrolase</keyword>
<dbReference type="EMBL" id="RJKX01000011">
    <property type="protein sequence ID" value="ROQ01328.1"/>
    <property type="molecule type" value="Genomic_DNA"/>
</dbReference>
<evidence type="ECO:0000256" key="3">
    <source>
        <dbReference type="ARBA" id="ARBA00022759"/>
    </source>
</evidence>
<dbReference type="AlphaFoldDB" id="A0A3N1MCK0"/>
<name>A0A3N1MCK0_9PROT</name>
<dbReference type="InterPro" id="IPR005229">
    <property type="entry name" value="YicC/YloC-like"/>
</dbReference>
<sequence length="301" mass="32915">MEGRMNLSIASMTGYARRDGRHGEDAWTWEVKSVNGRSLEVRCRLPPGCDHLELPVRTALAERLKRGNVSVTLTLARRATTQRLAVNEALLDQVIALMRGLEQRLDAAPPRLDGLLGIRGVLETVEDQPETASHEERDRAMLADLAAVLALLVAGRDDEGQRLLRVLVQRLDEIEGHVSAATATAATQPEAIRDRLLAQITNLLGGANPIAPERLAQEAALLASKADIREEIDRLNAHIGAARAMLAEGGAVGRRLDFLCQEFNREANTLCSKSGDIGLTRIGLDLKSAIERLREQIQNIE</sequence>
<gene>
    <name evidence="8" type="ORF">EDC65_0506</name>
</gene>
<comment type="similarity">
    <text evidence="5">Belongs to the YicC/YloC family.</text>
</comment>
<accession>A0A3N1MCK0</accession>
<evidence type="ECO:0000313" key="8">
    <source>
        <dbReference type="EMBL" id="ROQ01328.1"/>
    </source>
</evidence>
<protein>
    <submittedName>
        <fullName evidence="8">Uncharacterized protein (TIGR00255 family)</fullName>
    </submittedName>
</protein>
<dbReference type="InterPro" id="IPR013551">
    <property type="entry name" value="YicC-like_C"/>
</dbReference>
<evidence type="ECO:0000256" key="1">
    <source>
        <dbReference type="ARBA" id="ARBA00001968"/>
    </source>
</evidence>
<evidence type="ECO:0000259" key="6">
    <source>
        <dbReference type="Pfam" id="PF03755"/>
    </source>
</evidence>
<dbReference type="Proteomes" id="UP000278222">
    <property type="component" value="Unassembled WGS sequence"/>
</dbReference>
<feature type="domain" description="Endoribonuclease YicC-like N-terminal" evidence="6">
    <location>
        <begin position="9"/>
        <end position="163"/>
    </location>
</feature>
<dbReference type="NCBIfam" id="TIGR00255">
    <property type="entry name" value="YicC/YloC family endoribonuclease"/>
    <property type="match status" value="1"/>
</dbReference>
<dbReference type="GO" id="GO:0016787">
    <property type="term" value="F:hydrolase activity"/>
    <property type="evidence" value="ECO:0007669"/>
    <property type="project" value="UniProtKB-KW"/>
</dbReference>
<reference evidence="8 9" key="1">
    <citation type="submission" date="2018-11" db="EMBL/GenBank/DDBJ databases">
        <title>Genomic Encyclopedia of Type Strains, Phase IV (KMG-IV): sequencing the most valuable type-strain genomes for metagenomic binning, comparative biology and taxonomic classification.</title>
        <authorList>
            <person name="Goeker M."/>
        </authorList>
    </citation>
    <scope>NUCLEOTIDE SEQUENCE [LARGE SCALE GENOMIC DNA]</scope>
    <source>
        <strain evidence="8 9">DSM 5900</strain>
    </source>
</reference>
<keyword evidence="9" id="KW-1185">Reference proteome</keyword>
<dbReference type="PANTHER" id="PTHR30636">
    <property type="entry name" value="UPF0701 PROTEIN YICC"/>
    <property type="match status" value="1"/>
</dbReference>
<evidence type="ECO:0000256" key="4">
    <source>
        <dbReference type="ARBA" id="ARBA00022801"/>
    </source>
</evidence>
<evidence type="ECO:0000313" key="9">
    <source>
        <dbReference type="Proteomes" id="UP000278222"/>
    </source>
</evidence>
<organism evidence="8 9">
    <name type="scientific">Stella humosa</name>
    <dbReference type="NCBI Taxonomy" id="94"/>
    <lineage>
        <taxon>Bacteria</taxon>
        <taxon>Pseudomonadati</taxon>
        <taxon>Pseudomonadota</taxon>
        <taxon>Alphaproteobacteria</taxon>
        <taxon>Rhodospirillales</taxon>
        <taxon>Stellaceae</taxon>
        <taxon>Stella</taxon>
    </lineage>
</organism>
<dbReference type="InterPro" id="IPR013527">
    <property type="entry name" value="YicC-like_N"/>
</dbReference>
<dbReference type="Pfam" id="PF08340">
    <property type="entry name" value="YicC-like_C"/>
    <property type="match status" value="1"/>
</dbReference>
<comment type="cofactor">
    <cofactor evidence="1">
        <name>a divalent metal cation</name>
        <dbReference type="ChEBI" id="CHEBI:60240"/>
    </cofactor>
</comment>